<gene>
    <name evidence="11" type="ORF">FB558_6835</name>
</gene>
<dbReference type="InterPro" id="IPR011009">
    <property type="entry name" value="Kinase-like_dom_sf"/>
</dbReference>
<reference evidence="11 12" key="1">
    <citation type="submission" date="2019-06" db="EMBL/GenBank/DDBJ databases">
        <title>Sequencing the genomes of 1000 actinobacteria strains.</title>
        <authorList>
            <person name="Klenk H.-P."/>
        </authorList>
    </citation>
    <scope>NUCLEOTIDE SEQUENCE [LARGE SCALE GENOMIC DNA]</scope>
    <source>
        <strain evidence="11 12">DSM 45301</strain>
    </source>
</reference>
<dbReference type="SMART" id="SM00220">
    <property type="entry name" value="S_TKc"/>
    <property type="match status" value="1"/>
</dbReference>
<dbReference type="InterPro" id="IPR000719">
    <property type="entry name" value="Prot_kinase_dom"/>
</dbReference>
<evidence type="ECO:0000313" key="12">
    <source>
        <dbReference type="Proteomes" id="UP000315677"/>
    </source>
</evidence>
<dbReference type="InterPro" id="IPR017441">
    <property type="entry name" value="Protein_kinase_ATP_BS"/>
</dbReference>
<evidence type="ECO:0000256" key="1">
    <source>
        <dbReference type="ARBA" id="ARBA00012513"/>
    </source>
</evidence>
<evidence type="ECO:0000256" key="2">
    <source>
        <dbReference type="ARBA" id="ARBA00022527"/>
    </source>
</evidence>
<keyword evidence="12" id="KW-1185">Reference proteome</keyword>
<keyword evidence="6 7" id="KW-0067">ATP-binding</keyword>
<dbReference type="Gene3D" id="1.10.510.10">
    <property type="entry name" value="Transferase(Phosphotransferase) domain 1"/>
    <property type="match status" value="1"/>
</dbReference>
<proteinExistence type="predicted"/>
<evidence type="ECO:0000256" key="6">
    <source>
        <dbReference type="ARBA" id="ARBA00022840"/>
    </source>
</evidence>
<feature type="domain" description="Protein kinase" evidence="10">
    <location>
        <begin position="349"/>
        <end position="610"/>
    </location>
</feature>
<feature type="transmembrane region" description="Helical" evidence="9">
    <location>
        <begin position="30"/>
        <end position="54"/>
    </location>
</feature>
<dbReference type="RefSeq" id="WP_246106956.1">
    <property type="nucleotide sequence ID" value="NZ_VFPA01000005.1"/>
</dbReference>
<evidence type="ECO:0000259" key="10">
    <source>
        <dbReference type="PROSITE" id="PS50011"/>
    </source>
</evidence>
<keyword evidence="9" id="KW-0812">Transmembrane</keyword>
<feature type="compositionally biased region" description="Pro residues" evidence="8">
    <location>
        <begin position="311"/>
        <end position="327"/>
    </location>
</feature>
<feature type="binding site" evidence="7">
    <location>
        <position position="378"/>
    </location>
    <ligand>
        <name>ATP</name>
        <dbReference type="ChEBI" id="CHEBI:30616"/>
    </ligand>
</feature>
<evidence type="ECO:0000256" key="8">
    <source>
        <dbReference type="SAM" id="MobiDB-lite"/>
    </source>
</evidence>
<evidence type="ECO:0000256" key="4">
    <source>
        <dbReference type="ARBA" id="ARBA00022741"/>
    </source>
</evidence>
<accession>A0A543D393</accession>
<keyword evidence="2" id="KW-0723">Serine/threonine-protein kinase</keyword>
<dbReference type="GO" id="GO:0005524">
    <property type="term" value="F:ATP binding"/>
    <property type="evidence" value="ECO:0007669"/>
    <property type="project" value="UniProtKB-UniRule"/>
</dbReference>
<name>A0A543D393_9PSEU</name>
<keyword evidence="9" id="KW-1133">Transmembrane helix</keyword>
<dbReference type="SUPFAM" id="SSF56112">
    <property type="entry name" value="Protein kinase-like (PK-like)"/>
    <property type="match status" value="1"/>
</dbReference>
<dbReference type="Gene3D" id="3.30.200.20">
    <property type="entry name" value="Phosphorylase Kinase, domain 1"/>
    <property type="match status" value="1"/>
</dbReference>
<feature type="compositionally biased region" description="Basic and acidic residues" evidence="8">
    <location>
        <begin position="282"/>
        <end position="291"/>
    </location>
</feature>
<feature type="compositionally biased region" description="Pro residues" evidence="8">
    <location>
        <begin position="257"/>
        <end position="269"/>
    </location>
</feature>
<feature type="compositionally biased region" description="Basic and acidic residues" evidence="8">
    <location>
        <begin position="242"/>
        <end position="256"/>
    </location>
</feature>
<feature type="transmembrane region" description="Helical" evidence="9">
    <location>
        <begin position="143"/>
        <end position="163"/>
    </location>
</feature>
<protein>
    <recommendedName>
        <fullName evidence="1">non-specific serine/threonine protein kinase</fullName>
        <ecNumber evidence="1">2.7.11.1</ecNumber>
    </recommendedName>
</protein>
<dbReference type="PANTHER" id="PTHR43289:SF6">
    <property type="entry name" value="SERINE_THREONINE-PROTEIN KINASE NEKL-3"/>
    <property type="match status" value="1"/>
</dbReference>
<feature type="transmembrane region" description="Helical" evidence="9">
    <location>
        <begin position="202"/>
        <end position="221"/>
    </location>
</feature>
<dbReference type="InterPro" id="IPR008271">
    <property type="entry name" value="Ser/Thr_kinase_AS"/>
</dbReference>
<dbReference type="PROSITE" id="PS00107">
    <property type="entry name" value="PROTEIN_KINASE_ATP"/>
    <property type="match status" value="1"/>
</dbReference>
<keyword evidence="5 11" id="KW-0418">Kinase</keyword>
<evidence type="ECO:0000256" key="9">
    <source>
        <dbReference type="SAM" id="Phobius"/>
    </source>
</evidence>
<keyword evidence="3" id="KW-0808">Transferase</keyword>
<feature type="region of interest" description="Disordered" evidence="8">
    <location>
        <begin position="230"/>
        <end position="330"/>
    </location>
</feature>
<evidence type="ECO:0000256" key="5">
    <source>
        <dbReference type="ARBA" id="ARBA00022777"/>
    </source>
</evidence>
<dbReference type="EMBL" id="VFPA01000005">
    <property type="protein sequence ID" value="TQM03810.1"/>
    <property type="molecule type" value="Genomic_DNA"/>
</dbReference>
<dbReference type="Pfam" id="PF00069">
    <property type="entry name" value="Pkinase"/>
    <property type="match status" value="1"/>
</dbReference>
<dbReference type="CDD" id="cd14014">
    <property type="entry name" value="STKc_PknB_like"/>
    <property type="match status" value="1"/>
</dbReference>
<comment type="caution">
    <text evidence="11">The sequence shown here is derived from an EMBL/GenBank/DDBJ whole genome shotgun (WGS) entry which is preliminary data.</text>
</comment>
<organism evidence="11 12">
    <name type="scientific">Pseudonocardia kunmingensis</name>
    <dbReference type="NCBI Taxonomy" id="630975"/>
    <lineage>
        <taxon>Bacteria</taxon>
        <taxon>Bacillati</taxon>
        <taxon>Actinomycetota</taxon>
        <taxon>Actinomycetes</taxon>
        <taxon>Pseudonocardiales</taxon>
        <taxon>Pseudonocardiaceae</taxon>
        <taxon>Pseudonocardia</taxon>
    </lineage>
</organism>
<dbReference type="PROSITE" id="PS00108">
    <property type="entry name" value="PROTEIN_KINASE_ST"/>
    <property type="match status" value="1"/>
</dbReference>
<keyword evidence="4 7" id="KW-0547">Nucleotide-binding</keyword>
<sequence length="628" mass="64843">MDALTALVAGLVASLRAGLAADVCPGGWPWAVSALGIGVGLLPTAGAVGVVLLRKRIGSRYGAGESVLLALAGLVSAGLLPLVAFTATGRVFRAAALGRDVPGLTDAQVADLGTQACGAGPQSTYLGGYSVAAAFDPSDPLRFGLAVVLLVGFPLVAALFVAAQARLALRRGPSWPAKFFWLPALALTVLTARTPAGSSGHLWIGVATGAFLGIAVVLMAGTPSREVVRRSLAAPAPRPPARRPEPSRRPLLRRDPAPPVSAPPRPPAQASPAPGVAAQRSWSDRMAERFAARTPEPPVVPQPRTAAPALAPQPGPVPPRAQPPAPRRPTLVAPAPPGAGAPVPGGARFRLVRRLGSGGFGRVWLAHDARLGHPVALKAAHAPDTETEERIRREARALAAVRHPHCVRIHDLVPAASDPGLRELEGMVIVMEYVEGASLGDLVRTRGVLDDVAAARVWSGIAGALDAAHARSVMHRDVKPGNVVVDQAGLAHLIDFGIARRTGDSTMTMAGFVLGTPDFLAPEVACGERATPASDAWQLGATISYALTGHPPRGGHPDAVSGLRAAAVGAPLTHLPQGSAHLALLRAAMDTDPRRRPSMRTVQGALEEWLRRAGVRPDGPVTAGARVR</sequence>
<evidence type="ECO:0000256" key="3">
    <source>
        <dbReference type="ARBA" id="ARBA00022679"/>
    </source>
</evidence>
<dbReference type="AlphaFoldDB" id="A0A543D393"/>
<dbReference type="Proteomes" id="UP000315677">
    <property type="component" value="Unassembled WGS sequence"/>
</dbReference>
<evidence type="ECO:0000313" key="11">
    <source>
        <dbReference type="EMBL" id="TQM03810.1"/>
    </source>
</evidence>
<dbReference type="EC" id="2.7.11.1" evidence="1"/>
<feature type="transmembrane region" description="Helical" evidence="9">
    <location>
        <begin position="66"/>
        <end position="87"/>
    </location>
</feature>
<keyword evidence="9" id="KW-0472">Membrane</keyword>
<dbReference type="GO" id="GO:0004674">
    <property type="term" value="F:protein serine/threonine kinase activity"/>
    <property type="evidence" value="ECO:0007669"/>
    <property type="project" value="UniProtKB-KW"/>
</dbReference>
<dbReference type="PROSITE" id="PS50011">
    <property type="entry name" value="PROTEIN_KINASE_DOM"/>
    <property type="match status" value="1"/>
</dbReference>
<evidence type="ECO:0000256" key="7">
    <source>
        <dbReference type="PROSITE-ProRule" id="PRU10141"/>
    </source>
</evidence>
<dbReference type="PANTHER" id="PTHR43289">
    <property type="entry name" value="MITOGEN-ACTIVATED PROTEIN KINASE KINASE KINASE 20-RELATED"/>
    <property type="match status" value="1"/>
</dbReference>